<evidence type="ECO:0000256" key="1">
    <source>
        <dbReference type="ARBA" id="ARBA00004141"/>
    </source>
</evidence>
<dbReference type="GO" id="GO:0030552">
    <property type="term" value="F:cAMP binding"/>
    <property type="evidence" value="ECO:0007669"/>
    <property type="project" value="TreeGrafter"/>
</dbReference>
<sequence length="297" mass="32925">MWEGNSSLLWGLVWGPPPCQDWADGTEDGLYQLGNVLLVLGYMGGSGAFGAVYMVSCLLLAFLCQALWGWLSVCAAGVLAWGVLLGALCLLRLGGLLLRLRWDALPGGSWALCTRPCSGPWGPPATFRRLSRACGGRVWALGEERDYAQEGTTPIDQLSFLLSGRVRVSLDGRFVQYIFPFQFLDAPEWESLRPMEEGKYQVTLTAETDCRYVTWPRRRLQALLAGDRYLAHLFSVLLGSDIADKLYALNQRLFIKHGLILDIRLPGLYFALAPAPSADPFSAPASVRDRLVAWRPW</sequence>
<dbReference type="GO" id="GO:0007519">
    <property type="term" value="P:skeletal muscle tissue development"/>
    <property type="evidence" value="ECO:0007669"/>
    <property type="project" value="TreeGrafter"/>
</dbReference>
<dbReference type="InterPro" id="IPR018490">
    <property type="entry name" value="cNMP-bd_dom_sf"/>
</dbReference>
<dbReference type="AlphaFoldDB" id="A0A9D3S681"/>
<dbReference type="Proteomes" id="UP001044222">
    <property type="component" value="Unassembled WGS sequence"/>
</dbReference>
<keyword evidence="3 6" id="KW-0812">Transmembrane</keyword>
<keyword evidence="5 6" id="KW-0472">Membrane</keyword>
<accession>A0A9D3S681</accession>
<keyword evidence="4 6" id="KW-1133">Transmembrane helix</keyword>
<comment type="caution">
    <text evidence="8">The sequence shown here is derived from an EMBL/GenBank/DDBJ whole genome shotgun (WGS) entry which is preliminary data.</text>
</comment>
<dbReference type="PANTHER" id="PTHR12101">
    <property type="entry name" value="POPEYE DOMAIN CONTAINING PROTEIN"/>
    <property type="match status" value="1"/>
</dbReference>
<feature type="transmembrane region" description="Helical" evidence="6">
    <location>
        <begin position="36"/>
        <end position="62"/>
    </location>
</feature>
<dbReference type="EMBL" id="JAFIRN010000003">
    <property type="protein sequence ID" value="KAG5851577.1"/>
    <property type="molecule type" value="Genomic_DNA"/>
</dbReference>
<comment type="similarity">
    <text evidence="2">Belongs to the popeye family.</text>
</comment>
<reference evidence="8" key="1">
    <citation type="submission" date="2021-01" db="EMBL/GenBank/DDBJ databases">
        <title>A chromosome-scale assembly of European eel, Anguilla anguilla.</title>
        <authorList>
            <person name="Henkel C."/>
            <person name="Jong-Raadsen S.A."/>
            <person name="Dufour S."/>
            <person name="Weltzien F.-A."/>
            <person name="Palstra A.P."/>
            <person name="Pelster B."/>
            <person name="Spaink H.P."/>
            <person name="Van Den Thillart G.E."/>
            <person name="Jansen H."/>
            <person name="Zahm M."/>
            <person name="Klopp C."/>
            <person name="Cedric C."/>
            <person name="Louis A."/>
            <person name="Berthelot C."/>
            <person name="Parey E."/>
            <person name="Roest Crollius H."/>
            <person name="Montfort J."/>
            <person name="Robinson-Rechavi M."/>
            <person name="Bucao C."/>
            <person name="Bouchez O."/>
            <person name="Gislard M."/>
            <person name="Lluch J."/>
            <person name="Milhes M."/>
            <person name="Lampietro C."/>
            <person name="Lopez Roques C."/>
            <person name="Donnadieu C."/>
            <person name="Braasch I."/>
            <person name="Desvignes T."/>
            <person name="Postlethwait J."/>
            <person name="Bobe J."/>
            <person name="Guiguen Y."/>
            <person name="Dirks R."/>
        </authorList>
    </citation>
    <scope>NUCLEOTIDE SEQUENCE</scope>
    <source>
        <strain evidence="8">Tag_6206</strain>
        <tissue evidence="8">Liver</tissue>
    </source>
</reference>
<evidence type="ECO:0000313" key="8">
    <source>
        <dbReference type="EMBL" id="KAG5851577.1"/>
    </source>
</evidence>
<protein>
    <recommendedName>
        <fullName evidence="7">POPDC1-3 domain-containing protein</fullName>
    </recommendedName>
</protein>
<evidence type="ECO:0000256" key="3">
    <source>
        <dbReference type="ARBA" id="ARBA00022692"/>
    </source>
</evidence>
<feature type="transmembrane region" description="Helical" evidence="6">
    <location>
        <begin position="68"/>
        <end position="91"/>
    </location>
</feature>
<organism evidence="8 9">
    <name type="scientific">Anguilla anguilla</name>
    <name type="common">European freshwater eel</name>
    <name type="synonym">Muraena anguilla</name>
    <dbReference type="NCBI Taxonomy" id="7936"/>
    <lineage>
        <taxon>Eukaryota</taxon>
        <taxon>Metazoa</taxon>
        <taxon>Chordata</taxon>
        <taxon>Craniata</taxon>
        <taxon>Vertebrata</taxon>
        <taxon>Euteleostomi</taxon>
        <taxon>Actinopterygii</taxon>
        <taxon>Neopterygii</taxon>
        <taxon>Teleostei</taxon>
        <taxon>Anguilliformes</taxon>
        <taxon>Anguillidae</taxon>
        <taxon>Anguilla</taxon>
    </lineage>
</organism>
<evidence type="ECO:0000256" key="6">
    <source>
        <dbReference type="SAM" id="Phobius"/>
    </source>
</evidence>
<dbReference type="Gene3D" id="2.60.120.10">
    <property type="entry name" value="Jelly Rolls"/>
    <property type="match status" value="1"/>
</dbReference>
<dbReference type="GO" id="GO:0051146">
    <property type="term" value="P:striated muscle cell differentiation"/>
    <property type="evidence" value="ECO:0007669"/>
    <property type="project" value="TreeGrafter"/>
</dbReference>
<dbReference type="GO" id="GO:0042391">
    <property type="term" value="P:regulation of membrane potential"/>
    <property type="evidence" value="ECO:0007669"/>
    <property type="project" value="TreeGrafter"/>
</dbReference>
<dbReference type="Pfam" id="PF04831">
    <property type="entry name" value="POPDC1-3"/>
    <property type="match status" value="1"/>
</dbReference>
<dbReference type="PANTHER" id="PTHR12101:SF15">
    <property type="entry name" value="POPEYE DOMAIN-CONTAINING PROTEIN 2"/>
    <property type="match status" value="1"/>
</dbReference>
<evidence type="ECO:0000256" key="5">
    <source>
        <dbReference type="ARBA" id="ARBA00023136"/>
    </source>
</evidence>
<evidence type="ECO:0000256" key="4">
    <source>
        <dbReference type="ARBA" id="ARBA00022989"/>
    </source>
</evidence>
<dbReference type="InterPro" id="IPR006916">
    <property type="entry name" value="POPDC1-3"/>
</dbReference>
<dbReference type="SUPFAM" id="SSF51206">
    <property type="entry name" value="cAMP-binding domain-like"/>
    <property type="match status" value="1"/>
</dbReference>
<dbReference type="GO" id="GO:0042383">
    <property type="term" value="C:sarcolemma"/>
    <property type="evidence" value="ECO:0007669"/>
    <property type="project" value="TreeGrafter"/>
</dbReference>
<proteinExistence type="inferred from homology"/>
<dbReference type="GO" id="GO:0007507">
    <property type="term" value="P:heart development"/>
    <property type="evidence" value="ECO:0007669"/>
    <property type="project" value="TreeGrafter"/>
</dbReference>
<evidence type="ECO:0000259" key="7">
    <source>
        <dbReference type="Pfam" id="PF04831"/>
    </source>
</evidence>
<comment type="subcellular location">
    <subcellularLocation>
        <location evidence="1">Membrane</location>
        <topology evidence="1">Multi-pass membrane protein</topology>
    </subcellularLocation>
</comment>
<evidence type="ECO:0000313" key="9">
    <source>
        <dbReference type="Proteomes" id="UP001044222"/>
    </source>
</evidence>
<evidence type="ECO:0000256" key="2">
    <source>
        <dbReference type="ARBA" id="ARBA00007146"/>
    </source>
</evidence>
<feature type="domain" description="POPDC1-3" evidence="7">
    <location>
        <begin position="28"/>
        <end position="251"/>
    </location>
</feature>
<dbReference type="InterPro" id="IPR055272">
    <property type="entry name" value="POPDC1-3_dom"/>
</dbReference>
<name>A0A9D3S681_ANGAN</name>
<dbReference type="InterPro" id="IPR014710">
    <property type="entry name" value="RmlC-like_jellyroll"/>
</dbReference>
<keyword evidence="9" id="KW-1185">Reference proteome</keyword>
<gene>
    <name evidence="8" type="ORF">ANANG_G00053140</name>
</gene>